<feature type="region of interest" description="Disordered" evidence="1">
    <location>
        <begin position="1"/>
        <end position="26"/>
    </location>
</feature>
<evidence type="ECO:0000313" key="3">
    <source>
        <dbReference type="EMBL" id="KAG6369607.1"/>
    </source>
</evidence>
<dbReference type="AlphaFoldDB" id="A0A8I2YCY2"/>
<dbReference type="EMBL" id="JAGFBS010000104">
    <property type="protein sequence ID" value="KAG6369136.1"/>
    <property type="molecule type" value="Genomic_DNA"/>
</dbReference>
<name>A0A8I2YCY2_9AGAM</name>
<evidence type="ECO:0000313" key="4">
    <source>
        <dbReference type="Proteomes" id="UP000683000"/>
    </source>
</evidence>
<sequence>MFSMIADIQNTEEESEFDQEGEGERMEKITDKPTPFVCRFRSQRCIMLALLVDMDECRHLDESARALVAADISSFAHVSLYDELRGTDINFLQALSPEMAMGDTVPLVLPGVLLLAEDSKPGAPSILASSLWHSPCAR</sequence>
<dbReference type="OrthoDB" id="20828at2759"/>
<keyword evidence="4" id="KW-1185">Reference proteome</keyword>
<evidence type="ECO:0000313" key="2">
    <source>
        <dbReference type="EMBL" id="KAG6369136.1"/>
    </source>
</evidence>
<proteinExistence type="predicted"/>
<feature type="compositionally biased region" description="Acidic residues" evidence="1">
    <location>
        <begin position="10"/>
        <end position="21"/>
    </location>
</feature>
<accession>A0A8I2YCY2</accession>
<dbReference type="EMBL" id="JAGFBS010000073">
    <property type="protein sequence ID" value="KAG6369607.1"/>
    <property type="molecule type" value="Genomic_DNA"/>
</dbReference>
<protein>
    <submittedName>
        <fullName evidence="3">Uncharacterized protein</fullName>
    </submittedName>
</protein>
<comment type="caution">
    <text evidence="3">The sequence shown here is derived from an EMBL/GenBank/DDBJ whole genome shotgun (WGS) entry which is preliminary data.</text>
</comment>
<organism evidence="3 4">
    <name type="scientific">Boletus reticuloceps</name>
    <dbReference type="NCBI Taxonomy" id="495285"/>
    <lineage>
        <taxon>Eukaryota</taxon>
        <taxon>Fungi</taxon>
        <taxon>Dikarya</taxon>
        <taxon>Basidiomycota</taxon>
        <taxon>Agaricomycotina</taxon>
        <taxon>Agaricomycetes</taxon>
        <taxon>Agaricomycetidae</taxon>
        <taxon>Boletales</taxon>
        <taxon>Boletineae</taxon>
        <taxon>Boletaceae</taxon>
        <taxon>Boletoideae</taxon>
        <taxon>Boletus</taxon>
    </lineage>
</organism>
<gene>
    <name evidence="3" type="ORF">JVT61DRAFT_14228</name>
    <name evidence="2" type="ORF">JVT61DRAFT_1441</name>
</gene>
<reference evidence="3" key="1">
    <citation type="submission" date="2021-03" db="EMBL/GenBank/DDBJ databases">
        <title>Evolutionary innovations through gain and loss of genes in the ectomycorrhizal Boletales.</title>
        <authorList>
            <person name="Wu G."/>
            <person name="Miyauchi S."/>
            <person name="Morin E."/>
            <person name="Yang Z.-L."/>
            <person name="Xu J."/>
            <person name="Martin F.M."/>
        </authorList>
    </citation>
    <scope>NUCLEOTIDE SEQUENCE</scope>
    <source>
        <strain evidence="3">BR01</strain>
    </source>
</reference>
<evidence type="ECO:0000256" key="1">
    <source>
        <dbReference type="SAM" id="MobiDB-lite"/>
    </source>
</evidence>
<dbReference type="Proteomes" id="UP000683000">
    <property type="component" value="Unassembled WGS sequence"/>
</dbReference>